<evidence type="ECO:0000313" key="2">
    <source>
        <dbReference type="EMBL" id="KAH3877190.1"/>
    </source>
</evidence>
<protein>
    <submittedName>
        <fullName evidence="2">Uncharacterized protein</fullName>
    </submittedName>
</protein>
<dbReference type="AlphaFoldDB" id="A0A9D4MH23"/>
<reference evidence="2" key="1">
    <citation type="journal article" date="2019" name="bioRxiv">
        <title>The Genome of the Zebra Mussel, Dreissena polymorpha: A Resource for Invasive Species Research.</title>
        <authorList>
            <person name="McCartney M.A."/>
            <person name="Auch B."/>
            <person name="Kono T."/>
            <person name="Mallez S."/>
            <person name="Zhang Y."/>
            <person name="Obille A."/>
            <person name="Becker A."/>
            <person name="Abrahante J.E."/>
            <person name="Garbe J."/>
            <person name="Badalamenti J.P."/>
            <person name="Herman A."/>
            <person name="Mangelson H."/>
            <person name="Liachko I."/>
            <person name="Sullivan S."/>
            <person name="Sone E.D."/>
            <person name="Koren S."/>
            <person name="Silverstein K.A.T."/>
            <person name="Beckman K.B."/>
            <person name="Gohl D.M."/>
        </authorList>
    </citation>
    <scope>NUCLEOTIDE SEQUENCE</scope>
    <source>
        <strain evidence="2">Duluth1</strain>
        <tissue evidence="2">Whole animal</tissue>
    </source>
</reference>
<gene>
    <name evidence="2" type="ORF">DPMN_001049</name>
</gene>
<evidence type="ECO:0000313" key="3">
    <source>
        <dbReference type="Proteomes" id="UP000828390"/>
    </source>
</evidence>
<name>A0A9D4MH23_DREPO</name>
<accession>A0A9D4MH23</accession>
<feature type="compositionally biased region" description="Low complexity" evidence="1">
    <location>
        <begin position="11"/>
        <end position="21"/>
    </location>
</feature>
<organism evidence="2 3">
    <name type="scientific">Dreissena polymorpha</name>
    <name type="common">Zebra mussel</name>
    <name type="synonym">Mytilus polymorpha</name>
    <dbReference type="NCBI Taxonomy" id="45954"/>
    <lineage>
        <taxon>Eukaryota</taxon>
        <taxon>Metazoa</taxon>
        <taxon>Spiralia</taxon>
        <taxon>Lophotrochozoa</taxon>
        <taxon>Mollusca</taxon>
        <taxon>Bivalvia</taxon>
        <taxon>Autobranchia</taxon>
        <taxon>Heteroconchia</taxon>
        <taxon>Euheterodonta</taxon>
        <taxon>Imparidentia</taxon>
        <taxon>Neoheterodontei</taxon>
        <taxon>Myida</taxon>
        <taxon>Dreissenoidea</taxon>
        <taxon>Dreissenidae</taxon>
        <taxon>Dreissena</taxon>
    </lineage>
</organism>
<feature type="region of interest" description="Disordered" evidence="1">
    <location>
        <begin position="1"/>
        <end position="23"/>
    </location>
</feature>
<dbReference type="Proteomes" id="UP000828390">
    <property type="component" value="Unassembled WGS sequence"/>
</dbReference>
<comment type="caution">
    <text evidence="2">The sequence shown here is derived from an EMBL/GenBank/DDBJ whole genome shotgun (WGS) entry which is preliminary data.</text>
</comment>
<proteinExistence type="predicted"/>
<reference evidence="2" key="2">
    <citation type="submission" date="2020-11" db="EMBL/GenBank/DDBJ databases">
        <authorList>
            <person name="McCartney M.A."/>
            <person name="Auch B."/>
            <person name="Kono T."/>
            <person name="Mallez S."/>
            <person name="Becker A."/>
            <person name="Gohl D.M."/>
            <person name="Silverstein K.A.T."/>
            <person name="Koren S."/>
            <person name="Bechman K.B."/>
            <person name="Herman A."/>
            <person name="Abrahante J.E."/>
            <person name="Garbe J."/>
        </authorList>
    </citation>
    <scope>NUCLEOTIDE SEQUENCE</scope>
    <source>
        <strain evidence="2">Duluth1</strain>
        <tissue evidence="2">Whole animal</tissue>
    </source>
</reference>
<dbReference type="EMBL" id="JAIWYP010000001">
    <property type="protein sequence ID" value="KAH3877190.1"/>
    <property type="molecule type" value="Genomic_DNA"/>
</dbReference>
<evidence type="ECO:0000256" key="1">
    <source>
        <dbReference type="SAM" id="MobiDB-lite"/>
    </source>
</evidence>
<keyword evidence="3" id="KW-1185">Reference proteome</keyword>
<sequence>MLPDDETHIDSSSACPASRSSLMTDLRMREDQGDSIDEWVIAIVVSSLNALNLRSVTWDRVRTATAIDTDMLPLTESEHRHQLPESLRDYFQYRKSLSTVDGVI</sequence>